<feature type="compositionally biased region" description="Low complexity" evidence="9">
    <location>
        <begin position="2491"/>
        <end position="2756"/>
    </location>
</feature>
<feature type="region of interest" description="Disordered" evidence="9">
    <location>
        <begin position="3090"/>
        <end position="3299"/>
    </location>
</feature>
<keyword evidence="6 8" id="KW-1015">Disulfide bond</keyword>
<dbReference type="FunFam" id="2.10.25.10:FF:000674">
    <property type="entry name" value="Mucin-2"/>
    <property type="match status" value="1"/>
</dbReference>
<dbReference type="Gene3D" id="2.10.25.10">
    <property type="entry name" value="Laminin"/>
    <property type="match status" value="3"/>
</dbReference>
<feature type="disulfide bond" evidence="8">
    <location>
        <begin position="4685"/>
        <end position="4734"/>
    </location>
</feature>
<dbReference type="InterPro" id="IPR001007">
    <property type="entry name" value="VWF_dom"/>
</dbReference>
<feature type="region of interest" description="Disordered" evidence="9">
    <location>
        <begin position="2865"/>
        <end position="2981"/>
    </location>
</feature>
<dbReference type="Pfam" id="PF25962">
    <property type="entry name" value="TIL_OTOGL_Mucin"/>
    <property type="match status" value="1"/>
</dbReference>
<evidence type="ECO:0000256" key="3">
    <source>
        <dbReference type="ARBA" id="ARBA00022729"/>
    </source>
</evidence>
<evidence type="ECO:0000313" key="15">
    <source>
        <dbReference type="Proteomes" id="UP001479290"/>
    </source>
</evidence>
<evidence type="ECO:0000256" key="8">
    <source>
        <dbReference type="PROSITE-ProRule" id="PRU00039"/>
    </source>
</evidence>
<dbReference type="InterPro" id="IPR002919">
    <property type="entry name" value="TIL_dom"/>
</dbReference>
<dbReference type="Pfam" id="PF00094">
    <property type="entry name" value="VWD"/>
    <property type="match status" value="4"/>
</dbReference>
<keyword evidence="2" id="KW-0964">Secreted</keyword>
<feature type="region of interest" description="Disordered" evidence="9">
    <location>
        <begin position="1181"/>
        <end position="1277"/>
    </location>
</feature>
<feature type="region of interest" description="Disordered" evidence="9">
    <location>
        <begin position="2490"/>
        <end position="2756"/>
    </location>
</feature>
<feature type="domain" description="VWFD" evidence="13">
    <location>
        <begin position="4102"/>
        <end position="4278"/>
    </location>
</feature>
<keyword evidence="7" id="KW-0325">Glycoprotein</keyword>
<feature type="region of interest" description="Disordered" evidence="9">
    <location>
        <begin position="1897"/>
        <end position="2156"/>
    </location>
</feature>
<comment type="caution">
    <text evidence="14">The sequence shown here is derived from an EMBL/GenBank/DDBJ whole genome shotgun (WGS) entry which is preliminary data.</text>
</comment>
<dbReference type="InterPro" id="IPR014853">
    <property type="entry name" value="VWF/SSPO/ZAN-like_Cys-rich_dom"/>
</dbReference>
<feature type="region of interest" description="Disordered" evidence="9">
    <location>
        <begin position="2265"/>
        <end position="2381"/>
    </location>
</feature>
<sequence length="4764" mass="505804">MFVASMGTVRMSQMWMLRWVVLLVGLQSIQADFMEDYGGTADPYFTWPTSTTTAFSTSVPVTTVGPNLDHQSTICSTWGNFHFKTFDGHFFQVPDTCNYVMAVMCDTTTSDFNIQMQREIVNGSITFSIVTVKLEGTVIKLINGDITMGEEMVSVPAYKNGIKIEGSSTSVKISSKHGVTVFWEEDNSLTIELPEKYRAQTCGLCGDFNGKIIDDITLNGPATWKVSISSETCEEVTLQPTDQCNQTSVCQQYLASPGFNDCHNVMDMGSFETACVNDLCQCYGHHDCLCNTLTEISRQCTHAGGKPGIWRTKQLCPKSCPLNMQYLECGGPCKNTCSDPGASLMCKEHCVDGCFCPEGTVEDDIGQSGCVPVNQCPCVHDGTVYQSGKSYKQACKKCMCAAGHWTCTYLECPGICSVVGGSHVTTYDGKSFTFSGNCDYILTKHSNDSDFAVVGNLAKCDSTRKDTCLNSVTLVISGTTISFSSTGTVAVNGITPYVLPVTTGPVSVFQPSSSFIIADMKSLRLEIQLDPVMQLYIVASTEEKGKMSGLCGNYNDVQTDDFKTDSGIIEGTPTTFVNYWKHNCPDLEITFDNPCSLNMDTEQLAKDWCSRLTNPNETFSACHSEINPEMYYQRCVYDTCKCADIKKCMCAAVSTYAHACAAKGVVLKGWMDSDPCDMISKCPGNMKYSYSVTTCDNTCRSLSDQDNTCQGSFTPVDGCVCSEGTYLNEAGTCVPAHQCPCYYENQVIKPSGVYYKDGAKCTCNLGKLHCTSQAECVSPKTFFKCSYPGEKGTECQRTCEKQDPNNCVSTGCVSGCMCPYGLLADGKGGCVEKVKCPCTHNGANYSPGEQVQQDCNTCTCTNGMWICTEKECYGTCTIYGEGHFKTFDGKRYSFHGDCEHTIAHDYCDKNNNPSFRLVTENIPCSTSSTICSKSINLFFGRYELILSKEDGIKVVEGNGTDYKYQIHSAVLYVVIEVKGLLNLIWDHKTSVMIQLHHKLKGKVCGLCGNFDSNANNDFMMHNGEVVTDPEEFGNSWKVKTDCPDVTNVKHPCDANPKRRPWAEKQCGIILSSVFKDCHSPVDSGPYYDACVRDTCACDSGGDCDCVCTAVAAYATECRKKNVCVAWRRPDFCPVFCDYYNAPGECEWHYQTCGSTCMKTCKNRSGTCSDQIPQLEETTTPFTFTTTPETTTTTSTTETSTVTSTTTPTTGTSTPTSTETPSTTSTTTGTTTPIIWSPSPSTETSTTTSTTGTSTPTSTETPPTSTETPSTTSTTTGTTTTPVCTYICTWSDWIDGNTPSTEPEGFETESINGLWNSGKITCQNPGEIECRAVNYPQKSLENLGQTVYCNTSFGLSCSNEENADGMPPLCYNYEIRVKCCRPKGDCETSTTSPSTPTSTTSTSTVTSTPTTIVTTTTSTTETSTVTSTTTPTTGTSTPTSTETPSTTSTTTGTTTPIIWSPSPSTETSTTTSTTGTSTPTSTETPPTSTETPPTSTGTPSTTSTTTGTTTTPVCTYICTWSDWIDGNTPSTEPEGFETESINGLWNSGKITCQNPGEIECRAVNYPQKSLENLGQTVYCNTSFGLSCSNEENADGMPPLCYNYEIRVKCCRPKGDCETSTTSPSTPTSTTSTSTVTSTPTTIVTTTTTTTSTTETSTVTSTTTPTTGTSTPTSTETPPTSTGTPSTTSTTTGTTTPIIWSPSPSTETSTITSTTGTSTPTSTETPPTSTETPSTTSTTTGTTTPIIWSPSPSTETSTTTSTTGTSTPTSTETPPTSTGTPSTTSTTTGTTTTPVCTYICTWSDWIDGNTPSTEPEGFETESINGLWNSGKITCQNPGEIECRAVNYPQKSLENLGQTVYCNTSFGLSCSNEENADGMSPLCYNYEIRVKCCRPTGDCGTSTTSPSTPTSTTSTSTVTSTPTTIVTTTTTSTTETSTVTSTTTPTTETSTPTSTETPSTTSTTTGTTTPIIWSPSPSTETSTTTSTTGTSTPTSTETPPTSTETPSTTSTTTGTTTPIIWSPSPSTETSTTTSTTGTSTPTSTETPPTSTETPLTSTETPSTTSTTTGTTTPIIWSPSPSTETSTTTSTTGTPTPTSTETPSTTSTTTGTTTPIIWSPSPSTETSTTTSTTGTSTPTSTETPPTSTETPSTTTTTTGTTTTPVCTYICTWSDWIDGNTPSTEPEGFETESINGLWNSGKITCQNPGEIECRAVNYPQMSLENLGQTVYCNTSFGLSCSNEENANSMPPLCYNYEIRVKCCRPKGDCETSTTSPSTPTSTTSTSTVTSTPTTIVTTTTTTSTTETSTVTSTTTPTTGTSTPTSTETPSTTSTTTGTTTPIIWSPSPSTETSTTTSTTGTSTPTSTETPPTSTETPSTTSTTTGTTTTPVCTYICTWSDWIDGNTPSTEPEGFETESINGLWNSGKITCQNPGEIECRAVNYPQKSLENLGQTVYCNTSFGLSCSNEENADGMPPLCYNYEIRVKCCRPTGDCGTSTTSPSTPTSTTSTSTVTSTPTTIVTTTTTSTTETSTVTSTTTPTTETSTPTSTETPSTTSTTTGTTTPIIWSPSPSTETSTTTSTTGTSTPTSTETPPTSTETPSTTSTTTGTTTPIIWSPSPSTETSTTTSTTGTSTPTSTETPPTSTETPLTSTETPSTTSTTTGTTTPIIWSPSPSTETSTTTSTTGTPTPTSTETPPTSTETPSTTSTTTGTTTPIIWSPSPSTETSTTTSTTGTSTPTSTETPPTSTETPSTTTTTTGTTTTPVCTYICTWSDWIDGNTPSTEPEGFETESINGLWNSGKITCQNPGEIECRAVNYPQMSLENLGQTVYCNTSFGLSCSNEENANSMPPLCYNYEIRVKCCRPKGDCETSTTSPSTPTSTTSTSTVTSTPTTIVTTTTTTSTTETSTVTSTTTPTTGTSTSTSTETPSTTSTTTGTTTPIIWSPSPSTETSTTTSTTGTSTPTSTETPPTSTETPSTTSTTTGTTTTPVCTYICTWSDWIDGNTPSTEPEGFETESINGLWNSGKITCQNPGEIECRAVNYPQKSLENLGQTVYCNTSFGLSCSNEENADGMPPLCYNYEIRVKCCRPTGDCGTSTTSPSTPTSTTSTSTVTSTPTTIVTTTTSTTETSTVTSTTTPTTGTSTPTSTETPSTTSTTTGTTTPIIWSPSPSTETSTTTSTTGTSTPTSTETPPTSTETPSTTSTTTGTTTPIIWSPSPSTETSTTTSTTGTPTPTSTETPPTSTETPSTTSTTTGTTTPIIWSPSPSTETSTTTSTTGTSTPTSTETPPTSTETPSTTTTTTGTTTTPVCTYICTWSDWIDGNTPSTEPEGFETESINGLWNSGKITCQNPGEIECRAVNYPQMSLENLGQTVYCNTSFGLSCSNEENANSMPPLCYNYEIRVKCCRPKGDCETSTTSPSTPTSTTSTSTVTSTPTTIVTTTTTTTSTTETSTVTSTTTPTTGTSTPTSTETPSTTSTTTGTTTPIIWSPSPSTETSTTTSTTGTSTPTSTETPPTSTETPLTSTETPSTTSTTTGTTTPIIWSPSPSTETSTTTSTTGTSTPTSTETPPTSTETPSTTSTTTGTTTPIIWSPSPSTETSTTTSTTGTSTPTSTETPPTSTETPSTTTTTTGTTTTPVCTYICTWSDWIDGNTPSTEPEGFETESINGLWNSGKITCQNPGEIECRAVNYPQKSLENLGQTVYCNTSFGLSCSNEENADGMSPLCYNYEIRVKCCRPTGDCGTSTTSPSTPTSTTSTSTVTSTPTTIVTTTTTSTTETSTVTSTTTPTTGTSTPTSTETPSTTSTTTGTTTPIIWSPSPSTESSTTTSTTGTSTPTSTETPPTSTETPSTTSTTTGTTTPIIWSPSPSTETSTTTSTTGTSTPTSTETPPTSTETPLTSTETPSTTSTTTGTTTPIIWSPSPSTETSTTTSTTGTSTPTSTETPSTTSTSTGTTTPIIWSPSPSTETSTTTSTTGTSTPTSTETPPTSTETPSTTSTTTGSRIYNQTDKAGWCFSAYCNSSCDIVVTSQPCVTTKPTTPTKDCTNISKKHMESWIENCKNNTCKNGKVTSVPLECGNFTIPKCTNGIKAKKVSYNNGCCSKYECECKCSGWGDPHYKTFDGTYYAFQGNCTYVLFQEIIPRYNISVHVKNYYCDIKNNLACPEYVIVYYKSYKIKLTSNTKEVQVYVDDEEKQLTYKNDQFFITTSGMAVVVNITEIKVDILVNHQGFEINLPFSIFQGNTRGQCGVCDNNRANDCTRPDGQIDKSCENMAQLWNVTQCKTPTPPTPPPYSTTPSTPCIPKICELIKGDIFVKCHEVIPYESYYEACKYDVCHMRMNSIGCTSLEAYAQLCGKEGVCVDWRTAAELNKTCDYKCPSHKVYKGCGPKVEKTCSTRYNDLFVEKDCQNSDCHQTFMEGCFCPDNTYQVSSMTDNCTAYCDCIGPDGLPRLPGDTWIMDCSEYTCSNETFGIKTMPVGCPLEKPCGPEQKRIIENCCPVCVCNLEVCLQKKCDVGFELAANKSEDSCCSPCVPKDVCVYNNTEYQPGAKITPEPCIECDCQMYKDPNTKLHSVSCVHKICPTCPKGYENVKQEGECCGTCKQYACIYTASDNTTHTLKDGKSINYQCESVTCYQVNGTFMIEKTLTSCPDIDPEDCVTGTLKLDADGCCNTCILKNCVLVKKNITDITVDGCKPVQPIEVTSCSGNCDTESMYSMEKNIMKHSCSCCREMKTHTNKVALKCPDGSEIFHDYVYIDSCKCTPIMCENQNSNG</sequence>
<dbReference type="PANTHER" id="PTHR11339:SF408">
    <property type="entry name" value="MUCIN-5B"/>
    <property type="match status" value="1"/>
</dbReference>
<comment type="subcellular location">
    <subcellularLocation>
        <location evidence="1">Secreted</location>
    </subcellularLocation>
</comment>
<dbReference type="PROSITE" id="PS50184">
    <property type="entry name" value="VWFC_2"/>
    <property type="match status" value="1"/>
</dbReference>
<dbReference type="SMART" id="SM00041">
    <property type="entry name" value="CT"/>
    <property type="match status" value="1"/>
</dbReference>
<dbReference type="InterPro" id="IPR025155">
    <property type="entry name" value="WxxW_domain"/>
</dbReference>
<feature type="signal peptide" evidence="10">
    <location>
        <begin position="1"/>
        <end position="31"/>
    </location>
</feature>
<name>A0AAW1YVN6_CULAL</name>
<feature type="compositionally biased region" description="Low complexity" evidence="9">
    <location>
        <begin position="1387"/>
        <end position="1507"/>
    </location>
</feature>
<evidence type="ECO:0000256" key="1">
    <source>
        <dbReference type="ARBA" id="ARBA00004613"/>
    </source>
</evidence>
<feature type="domain" description="VWFD" evidence="13">
    <location>
        <begin position="73"/>
        <end position="245"/>
    </location>
</feature>
<proteinExistence type="predicted"/>
<dbReference type="Pfam" id="PF08742">
    <property type="entry name" value="C8"/>
    <property type="match status" value="4"/>
</dbReference>
<dbReference type="EMBL" id="JAWDJR010000024">
    <property type="protein sequence ID" value="KAK9952106.1"/>
    <property type="molecule type" value="Genomic_DNA"/>
</dbReference>
<feature type="disulfide bond" evidence="8">
    <location>
        <begin position="4696"/>
        <end position="4750"/>
    </location>
</feature>
<feature type="domain" description="VWFD" evidence="13">
    <location>
        <begin position="874"/>
        <end position="1043"/>
    </location>
</feature>
<dbReference type="PROSITE" id="PS01185">
    <property type="entry name" value="CTCK_1"/>
    <property type="match status" value="1"/>
</dbReference>
<dbReference type="InterPro" id="IPR058753">
    <property type="entry name" value="TIL_OTOGL_Mucin"/>
</dbReference>
<evidence type="ECO:0000256" key="10">
    <source>
        <dbReference type="SAM" id="SignalP"/>
    </source>
</evidence>
<evidence type="ECO:0000256" key="7">
    <source>
        <dbReference type="ARBA" id="ARBA00023180"/>
    </source>
</evidence>
<evidence type="ECO:0000256" key="6">
    <source>
        <dbReference type="ARBA" id="ARBA00023157"/>
    </source>
</evidence>
<feature type="compositionally biased region" description="Low complexity" evidence="9">
    <location>
        <begin position="2266"/>
        <end position="2381"/>
    </location>
</feature>
<feature type="compositionally biased region" description="Low complexity" evidence="9">
    <location>
        <begin position="3739"/>
        <end position="3997"/>
    </location>
</feature>
<keyword evidence="4" id="KW-0677">Repeat</keyword>
<dbReference type="Pfam" id="PF01826">
    <property type="entry name" value="TIL"/>
    <property type="match status" value="2"/>
</dbReference>
<feature type="compositionally biased region" description="Low complexity" evidence="9">
    <location>
        <begin position="2866"/>
        <end position="2981"/>
    </location>
</feature>
<feature type="region of interest" description="Disordered" evidence="9">
    <location>
        <begin position="3409"/>
        <end position="3629"/>
    </location>
</feature>
<dbReference type="PROSITE" id="PS51233">
    <property type="entry name" value="VWFD"/>
    <property type="match status" value="4"/>
</dbReference>
<dbReference type="InterPro" id="IPR001846">
    <property type="entry name" value="VWF_type-D"/>
</dbReference>
<evidence type="ECO:0008006" key="16">
    <source>
        <dbReference type="Google" id="ProtNLM"/>
    </source>
</evidence>
<dbReference type="InterPro" id="IPR050780">
    <property type="entry name" value="Mucin_vWF_Thrombospondin_sf"/>
</dbReference>
<evidence type="ECO:0000256" key="5">
    <source>
        <dbReference type="ARBA" id="ARBA00023008"/>
    </source>
</evidence>
<keyword evidence="15" id="KW-1185">Reference proteome</keyword>
<dbReference type="Pfam" id="PF13330">
    <property type="entry name" value="Mucin2_WxxW"/>
    <property type="match status" value="9"/>
</dbReference>
<evidence type="ECO:0000256" key="9">
    <source>
        <dbReference type="SAM" id="MobiDB-lite"/>
    </source>
</evidence>
<keyword evidence="5" id="KW-0186">Copper</keyword>
<dbReference type="SUPFAM" id="SSF57603">
    <property type="entry name" value="FnI-like domain"/>
    <property type="match status" value="3"/>
</dbReference>
<dbReference type="SMART" id="SM00832">
    <property type="entry name" value="C8"/>
    <property type="match status" value="3"/>
</dbReference>
<feature type="chain" id="PRO_5043632171" description="Mucin-2-like" evidence="10">
    <location>
        <begin position="32"/>
        <end position="4764"/>
    </location>
</feature>
<dbReference type="SMART" id="SM00216">
    <property type="entry name" value="VWD"/>
    <property type="match status" value="4"/>
</dbReference>
<feature type="disulfide bond" evidence="8">
    <location>
        <begin position="4700"/>
        <end position="4752"/>
    </location>
</feature>
<feature type="disulfide bond" evidence="8">
    <location>
        <begin position="4670"/>
        <end position="4720"/>
    </location>
</feature>
<feature type="domain" description="VWFC" evidence="12">
    <location>
        <begin position="4528"/>
        <end position="4594"/>
    </location>
</feature>
<dbReference type="SUPFAM" id="SSF57567">
    <property type="entry name" value="Serine protease inhibitors"/>
    <property type="match status" value="2"/>
</dbReference>
<evidence type="ECO:0000313" key="14">
    <source>
        <dbReference type="EMBL" id="KAK9952106.1"/>
    </source>
</evidence>
<feature type="compositionally biased region" description="Low complexity" evidence="9">
    <location>
        <begin position="3091"/>
        <end position="3299"/>
    </location>
</feature>
<dbReference type="SMART" id="SM00214">
    <property type="entry name" value="VWC"/>
    <property type="match status" value="5"/>
</dbReference>
<feature type="region of interest" description="Disordered" evidence="9">
    <location>
        <begin position="3738"/>
        <end position="3998"/>
    </location>
</feature>
<dbReference type="Pfam" id="PF23244">
    <property type="entry name" value="VWF"/>
    <property type="match status" value="1"/>
</dbReference>
<protein>
    <recommendedName>
        <fullName evidence="16">Mucin-2-like</fullName>
    </recommendedName>
</protein>
<feature type="region of interest" description="Disordered" evidence="9">
    <location>
        <begin position="1386"/>
        <end position="1507"/>
    </location>
</feature>
<feature type="compositionally biased region" description="Low complexity" evidence="9">
    <location>
        <begin position="1898"/>
        <end position="2156"/>
    </location>
</feature>
<feature type="domain" description="VWFD" evidence="13">
    <location>
        <begin position="414"/>
        <end position="596"/>
    </location>
</feature>
<organism evidence="14 15">
    <name type="scientific">Culter alburnus</name>
    <name type="common">Topmouth culter</name>
    <dbReference type="NCBI Taxonomy" id="194366"/>
    <lineage>
        <taxon>Eukaryota</taxon>
        <taxon>Metazoa</taxon>
        <taxon>Chordata</taxon>
        <taxon>Craniata</taxon>
        <taxon>Vertebrata</taxon>
        <taxon>Euteleostomi</taxon>
        <taxon>Actinopterygii</taxon>
        <taxon>Neopterygii</taxon>
        <taxon>Teleostei</taxon>
        <taxon>Ostariophysi</taxon>
        <taxon>Cypriniformes</taxon>
        <taxon>Xenocyprididae</taxon>
        <taxon>Xenocypridinae</taxon>
        <taxon>Culter</taxon>
    </lineage>
</organism>
<dbReference type="PROSITE" id="PS01208">
    <property type="entry name" value="VWFC_1"/>
    <property type="match status" value="1"/>
</dbReference>
<dbReference type="CDD" id="cd19941">
    <property type="entry name" value="TIL"/>
    <property type="match status" value="3"/>
</dbReference>
<dbReference type="PROSITE" id="PS01225">
    <property type="entry name" value="CTCK_2"/>
    <property type="match status" value="1"/>
</dbReference>
<dbReference type="InterPro" id="IPR006207">
    <property type="entry name" value="Cys_knot_C"/>
</dbReference>
<evidence type="ECO:0000259" key="11">
    <source>
        <dbReference type="PROSITE" id="PS01225"/>
    </source>
</evidence>
<dbReference type="InterPro" id="IPR036084">
    <property type="entry name" value="Ser_inhib-like_sf"/>
</dbReference>
<dbReference type="GO" id="GO:0005615">
    <property type="term" value="C:extracellular space"/>
    <property type="evidence" value="ECO:0007669"/>
    <property type="project" value="TreeGrafter"/>
</dbReference>
<reference evidence="14 15" key="1">
    <citation type="submission" date="2024-05" db="EMBL/GenBank/DDBJ databases">
        <title>A high-quality chromosomal-level genome assembly of Topmouth culter (Culter alburnus).</title>
        <authorList>
            <person name="Zhao H."/>
        </authorList>
    </citation>
    <scope>NUCLEOTIDE SEQUENCE [LARGE SCALE GENOMIC DNA]</scope>
    <source>
        <strain evidence="14">CATC2023</strain>
        <tissue evidence="14">Muscle</tissue>
    </source>
</reference>
<dbReference type="GO" id="GO:0031012">
    <property type="term" value="C:extracellular matrix"/>
    <property type="evidence" value="ECO:0007669"/>
    <property type="project" value="TreeGrafter"/>
</dbReference>
<feature type="region of interest" description="Disordered" evidence="9">
    <location>
        <begin position="1616"/>
        <end position="1788"/>
    </location>
</feature>
<evidence type="ECO:0000259" key="13">
    <source>
        <dbReference type="PROSITE" id="PS51233"/>
    </source>
</evidence>
<dbReference type="SMART" id="SM00215">
    <property type="entry name" value="VWC_out"/>
    <property type="match status" value="2"/>
</dbReference>
<dbReference type="Proteomes" id="UP001479290">
    <property type="component" value="Unassembled WGS sequence"/>
</dbReference>
<keyword evidence="3 10" id="KW-0732">Signal</keyword>
<evidence type="ECO:0000256" key="2">
    <source>
        <dbReference type="ARBA" id="ARBA00022525"/>
    </source>
</evidence>
<accession>A0AAW1YVN6</accession>
<evidence type="ECO:0000259" key="12">
    <source>
        <dbReference type="PROSITE" id="PS50184"/>
    </source>
</evidence>
<gene>
    <name evidence="14" type="ORF">ABG768_017964</name>
</gene>
<evidence type="ECO:0000256" key="4">
    <source>
        <dbReference type="ARBA" id="ARBA00022737"/>
    </source>
</evidence>
<dbReference type="PANTHER" id="PTHR11339">
    <property type="entry name" value="EXTRACELLULAR MATRIX GLYCOPROTEIN RELATED"/>
    <property type="match status" value="1"/>
</dbReference>
<dbReference type="FunFam" id="2.10.25.10:FF:000153">
    <property type="entry name" value="MUC5B isoform 1"/>
    <property type="match status" value="1"/>
</dbReference>
<feature type="domain" description="CTCK" evidence="11">
    <location>
        <begin position="4670"/>
        <end position="4758"/>
    </location>
</feature>